<dbReference type="AlphaFoldDB" id="A0A1H6C0T6"/>
<keyword evidence="3" id="KW-1185">Reference proteome</keyword>
<evidence type="ECO:0000313" key="1">
    <source>
        <dbReference type="EMBL" id="QCC48525.1"/>
    </source>
</evidence>
<name>A0A1H6C0T6_9EURY</name>
<accession>A0A1H6C0T6</accession>
<evidence type="ECO:0000313" key="4">
    <source>
        <dbReference type="Proteomes" id="UP000296733"/>
    </source>
</evidence>
<dbReference type="EMBL" id="FNVN01000006">
    <property type="protein sequence ID" value="SEG66580.1"/>
    <property type="molecule type" value="Genomic_DNA"/>
</dbReference>
<evidence type="ECO:0000313" key="2">
    <source>
        <dbReference type="EMBL" id="SEG66580.1"/>
    </source>
</evidence>
<dbReference type="KEGG" id="hlm:DV707_13125"/>
<dbReference type="OrthoDB" id="202386at2157"/>
<dbReference type="Proteomes" id="UP000296733">
    <property type="component" value="Chromosome"/>
</dbReference>
<dbReference type="RefSeq" id="WP_103992762.1">
    <property type="nucleotide sequence ID" value="NZ_CP031311.1"/>
</dbReference>
<dbReference type="EMBL" id="CP031311">
    <property type="protein sequence ID" value="QCC48525.1"/>
    <property type="molecule type" value="Genomic_DNA"/>
</dbReference>
<gene>
    <name evidence="1" type="ORF">DV707_13125</name>
    <name evidence="2" type="ORF">SAMN04488133_3113</name>
</gene>
<reference evidence="2 3" key="1">
    <citation type="submission" date="2016-10" db="EMBL/GenBank/DDBJ databases">
        <authorList>
            <person name="de Groot N.N."/>
        </authorList>
    </citation>
    <scope>NUCLEOTIDE SEQUENCE [LARGE SCALE GENOMIC DNA]</scope>
    <source>
        <strain evidence="2 3">CGMCC 1.10331</strain>
    </source>
</reference>
<proteinExistence type="predicted"/>
<sequence length="141" mass="16837">MPTFDVEQERITVFEFGQTYLFKQYFDKDDLFQQLDKYYDSDKYRFEVPGEELSEVRQILNNFFYDLEVADQPQEYCVVQNKKVDSSDILRNSLAHQRRKNYDIFLMKDEISVRQAIEKGASSLKKTDLDMVSIQWKIDGS</sequence>
<organism evidence="2 3">
    <name type="scientific">Halobellus limi</name>
    <dbReference type="NCBI Taxonomy" id="699433"/>
    <lineage>
        <taxon>Archaea</taxon>
        <taxon>Methanobacteriati</taxon>
        <taxon>Methanobacteriota</taxon>
        <taxon>Stenosarchaea group</taxon>
        <taxon>Halobacteria</taxon>
        <taxon>Halobacteriales</taxon>
        <taxon>Haloferacaceae</taxon>
        <taxon>Halobellus</taxon>
    </lineage>
</organism>
<dbReference type="GeneID" id="39859052"/>
<evidence type="ECO:0000313" key="3">
    <source>
        <dbReference type="Proteomes" id="UP000236740"/>
    </source>
</evidence>
<dbReference type="Proteomes" id="UP000236740">
    <property type="component" value="Unassembled WGS sequence"/>
</dbReference>
<protein>
    <submittedName>
        <fullName evidence="2">Uncharacterized protein</fullName>
    </submittedName>
</protein>
<reference evidence="1 4" key="2">
    <citation type="journal article" date="2019" name="Nat. Commun.">
        <title>A new type of DNA phosphorothioation-based antiviral system in archaea.</title>
        <authorList>
            <person name="Xiong L."/>
            <person name="Liu S."/>
            <person name="Chen S."/>
            <person name="Xiao Y."/>
            <person name="Zhu B."/>
            <person name="Gao Y."/>
            <person name="Zhang Y."/>
            <person name="Chen B."/>
            <person name="Luo J."/>
            <person name="Deng Z."/>
            <person name="Chen X."/>
            <person name="Wang L."/>
            <person name="Chen S."/>
        </authorList>
    </citation>
    <scope>NUCLEOTIDE SEQUENCE [LARGE SCALE GENOMIC DNA]</scope>
    <source>
        <strain evidence="1 4">CGMCC 1.10331</strain>
    </source>
</reference>